<name>J3MST1_ORYBR</name>
<dbReference type="EnsemblPlants" id="OB08G21610.1">
    <property type="protein sequence ID" value="OB08G21610.1"/>
    <property type="gene ID" value="OB08G21610"/>
</dbReference>
<keyword evidence="2" id="KW-1185">Reference proteome</keyword>
<evidence type="ECO:0000313" key="1">
    <source>
        <dbReference type="EnsemblPlants" id="OB08G21610.1"/>
    </source>
</evidence>
<protein>
    <submittedName>
        <fullName evidence="1">Uncharacterized protein</fullName>
    </submittedName>
</protein>
<evidence type="ECO:0000313" key="2">
    <source>
        <dbReference type="Proteomes" id="UP000006038"/>
    </source>
</evidence>
<dbReference type="Gramene" id="OB08G21610.1">
    <property type="protein sequence ID" value="OB08G21610.1"/>
    <property type="gene ID" value="OB08G21610"/>
</dbReference>
<dbReference type="AlphaFoldDB" id="J3MST1"/>
<dbReference type="Proteomes" id="UP000006038">
    <property type="component" value="Chromosome 8"/>
</dbReference>
<organism evidence="1">
    <name type="scientific">Oryza brachyantha</name>
    <name type="common">malo sina</name>
    <dbReference type="NCBI Taxonomy" id="4533"/>
    <lineage>
        <taxon>Eukaryota</taxon>
        <taxon>Viridiplantae</taxon>
        <taxon>Streptophyta</taxon>
        <taxon>Embryophyta</taxon>
        <taxon>Tracheophyta</taxon>
        <taxon>Spermatophyta</taxon>
        <taxon>Magnoliopsida</taxon>
        <taxon>Liliopsida</taxon>
        <taxon>Poales</taxon>
        <taxon>Poaceae</taxon>
        <taxon>BOP clade</taxon>
        <taxon>Oryzoideae</taxon>
        <taxon>Oryzeae</taxon>
        <taxon>Oryzinae</taxon>
        <taxon>Oryza</taxon>
    </lineage>
</organism>
<dbReference type="HOGENOM" id="CLU_2430617_0_0_1"/>
<accession>J3MST1</accession>
<proteinExistence type="predicted"/>
<reference evidence="1" key="2">
    <citation type="submission" date="2013-04" db="UniProtKB">
        <authorList>
            <consortium name="EnsemblPlants"/>
        </authorList>
    </citation>
    <scope>IDENTIFICATION</scope>
</reference>
<reference evidence="1" key="1">
    <citation type="journal article" date="2013" name="Nat. Commun.">
        <title>Whole-genome sequencing of Oryza brachyantha reveals mechanisms underlying Oryza genome evolution.</title>
        <authorList>
            <person name="Chen J."/>
            <person name="Huang Q."/>
            <person name="Gao D."/>
            <person name="Wang J."/>
            <person name="Lang Y."/>
            <person name="Liu T."/>
            <person name="Li B."/>
            <person name="Bai Z."/>
            <person name="Luis Goicoechea J."/>
            <person name="Liang C."/>
            <person name="Chen C."/>
            <person name="Zhang W."/>
            <person name="Sun S."/>
            <person name="Liao Y."/>
            <person name="Zhang X."/>
            <person name="Yang L."/>
            <person name="Song C."/>
            <person name="Wang M."/>
            <person name="Shi J."/>
            <person name="Liu G."/>
            <person name="Liu J."/>
            <person name="Zhou H."/>
            <person name="Zhou W."/>
            <person name="Yu Q."/>
            <person name="An N."/>
            <person name="Chen Y."/>
            <person name="Cai Q."/>
            <person name="Wang B."/>
            <person name="Liu B."/>
            <person name="Min J."/>
            <person name="Huang Y."/>
            <person name="Wu H."/>
            <person name="Li Z."/>
            <person name="Zhang Y."/>
            <person name="Yin Y."/>
            <person name="Song W."/>
            <person name="Jiang J."/>
            <person name="Jackson S.A."/>
            <person name="Wing R.A."/>
            <person name="Wang J."/>
            <person name="Chen M."/>
        </authorList>
    </citation>
    <scope>NUCLEOTIDE SEQUENCE [LARGE SCALE GENOMIC DNA]</scope>
    <source>
        <strain evidence="1">cv. IRGC 101232</strain>
    </source>
</reference>
<sequence>MEQNDFGVVGRLHCSCWMCGSCFFWLRCVEEEDKPWAGGMMGEIAEKSLKKMDLTEIDPYPFLVDRAPYRLGQMSGCTNIDQGWFKRGRKW</sequence>